<dbReference type="GO" id="GO:0003677">
    <property type="term" value="F:DNA binding"/>
    <property type="evidence" value="ECO:0007669"/>
    <property type="project" value="InterPro"/>
</dbReference>
<name>A0A3B1AXE6_9ZZZZ</name>
<proteinExistence type="inferred from homology"/>
<evidence type="ECO:0000256" key="1">
    <source>
        <dbReference type="ARBA" id="ARBA00007924"/>
    </source>
</evidence>
<dbReference type="AlphaFoldDB" id="A0A3B1AXE6"/>
<reference evidence="3" key="1">
    <citation type="submission" date="2018-06" db="EMBL/GenBank/DDBJ databases">
        <authorList>
            <person name="Zhirakovskaya E."/>
        </authorList>
    </citation>
    <scope>NUCLEOTIDE SEQUENCE</scope>
</reference>
<dbReference type="InterPro" id="IPR007159">
    <property type="entry name" value="SpoVT-AbrB_dom"/>
</dbReference>
<dbReference type="NCBIfam" id="NF040493">
    <property type="entry name" value="TA_anti_VapB"/>
    <property type="match status" value="1"/>
</dbReference>
<evidence type="ECO:0000259" key="2">
    <source>
        <dbReference type="PROSITE" id="PS51740"/>
    </source>
</evidence>
<dbReference type="SUPFAM" id="SSF89447">
    <property type="entry name" value="AbrB/MazE/MraZ-like"/>
    <property type="match status" value="1"/>
</dbReference>
<sequence>MVYTTHLENTVSTQIAKIFMNGRSQAVRLPKEYRFDTDEVYITKQGSNVIISAKKPSWDEFFDSEPAFDNTFLENRLDTQPQERDFD</sequence>
<dbReference type="InterPro" id="IPR047976">
    <property type="entry name" value="Anti_VapB2-like"/>
</dbReference>
<protein>
    <recommendedName>
        <fullName evidence="2">SpoVT-AbrB domain-containing protein</fullName>
    </recommendedName>
</protein>
<evidence type="ECO:0000313" key="3">
    <source>
        <dbReference type="EMBL" id="VAX08452.1"/>
    </source>
</evidence>
<dbReference type="Pfam" id="PF04014">
    <property type="entry name" value="MazE_antitoxin"/>
    <property type="match status" value="1"/>
</dbReference>
<accession>A0A3B1AXE6</accession>
<dbReference type="EMBL" id="UOFX01000036">
    <property type="protein sequence ID" value="VAX08452.1"/>
    <property type="molecule type" value="Genomic_DNA"/>
</dbReference>
<dbReference type="PROSITE" id="PS51740">
    <property type="entry name" value="SPOVT_ABRB"/>
    <property type="match status" value="1"/>
</dbReference>
<gene>
    <name evidence="3" type="ORF">MNBD_GAMMA26-2123</name>
</gene>
<dbReference type="PANTHER" id="PTHR37550:SF3">
    <property type="entry name" value="ANTITOXIN VAPB1"/>
    <property type="match status" value="1"/>
</dbReference>
<feature type="domain" description="SpoVT-AbrB" evidence="2">
    <location>
        <begin position="16"/>
        <end position="56"/>
    </location>
</feature>
<dbReference type="PANTHER" id="PTHR37550">
    <property type="entry name" value="ANTITOXIN VAPB1"/>
    <property type="match status" value="1"/>
</dbReference>
<organism evidence="3">
    <name type="scientific">hydrothermal vent metagenome</name>
    <dbReference type="NCBI Taxonomy" id="652676"/>
    <lineage>
        <taxon>unclassified sequences</taxon>
        <taxon>metagenomes</taxon>
        <taxon>ecological metagenomes</taxon>
    </lineage>
</organism>
<dbReference type="InterPro" id="IPR037914">
    <property type="entry name" value="SpoVT-AbrB_sf"/>
</dbReference>
<comment type="similarity">
    <text evidence="1">Belongs to the VapB family.</text>
</comment>
<dbReference type="InterPro" id="IPR051734">
    <property type="entry name" value="VapB_TA_antitoxins"/>
</dbReference>
<dbReference type="Gene3D" id="2.10.260.10">
    <property type="match status" value="1"/>
</dbReference>